<protein>
    <submittedName>
        <fullName evidence="4">Adp-ribosylation factor gtpase-activating protein</fullName>
    </submittedName>
</protein>
<proteinExistence type="predicted"/>
<dbReference type="InterPro" id="IPR037278">
    <property type="entry name" value="ARFGAP/RecO"/>
</dbReference>
<sequence length="273" mass="32059">MYKNNKTPLTSLKILENLKRLPKNQSCADCLSARPSWVSYNLGIFICINCAGVHRSLSVQISKVKSTTLDNMTIQQTEKLVEIGNSKSNDYYEYYLPHDFKRPSPTNAVGLRQFIRDKYVNCLRHIRAQKKSNRKKRKPKSRHVHLHKSRKRKSNPNEFIANIQPNEELLTEKEFFYGLTVSKKDDDEDEKKINNDEDNILIEFGEITNKNNEENIINKQNNNLEDLESIFFETTNYKNEGSDNQMENSFKYIISLFNLPNQTLHYPYQQQLN</sequence>
<evidence type="ECO:0000313" key="5">
    <source>
        <dbReference type="Proteomes" id="UP001150062"/>
    </source>
</evidence>
<feature type="domain" description="Arf-GAP" evidence="3">
    <location>
        <begin position="12"/>
        <end position="119"/>
    </location>
</feature>
<feature type="compositionally biased region" description="Basic residues" evidence="2">
    <location>
        <begin position="130"/>
        <end position="154"/>
    </location>
</feature>
<comment type="caution">
    <text evidence="4">The sequence shown here is derived from an EMBL/GenBank/DDBJ whole genome shotgun (WGS) entry which is preliminary data.</text>
</comment>
<dbReference type="Gene3D" id="1.10.220.150">
    <property type="entry name" value="Arf GTPase activating protein"/>
    <property type="match status" value="1"/>
</dbReference>
<dbReference type="Proteomes" id="UP001150062">
    <property type="component" value="Unassembled WGS sequence"/>
</dbReference>
<accession>A0ABQ8XAB0</accession>
<dbReference type="SUPFAM" id="SSF57863">
    <property type="entry name" value="ArfGap/RecO-like zinc finger"/>
    <property type="match status" value="1"/>
</dbReference>
<dbReference type="InterPro" id="IPR001164">
    <property type="entry name" value="ArfGAP_dom"/>
</dbReference>
<keyword evidence="1" id="KW-0479">Metal-binding</keyword>
<keyword evidence="1" id="KW-0863">Zinc-finger</keyword>
<dbReference type="CDD" id="cd08204">
    <property type="entry name" value="ArfGap"/>
    <property type="match status" value="1"/>
</dbReference>
<dbReference type="PRINTS" id="PR00405">
    <property type="entry name" value="REVINTRACTNG"/>
</dbReference>
<name>A0ABQ8XAB0_9EUKA</name>
<dbReference type="EMBL" id="JAOAOG010000320">
    <property type="protein sequence ID" value="KAJ6229494.1"/>
    <property type="molecule type" value="Genomic_DNA"/>
</dbReference>
<dbReference type="PANTHER" id="PTHR45705">
    <property type="entry name" value="FI20236P1"/>
    <property type="match status" value="1"/>
</dbReference>
<evidence type="ECO:0000313" key="4">
    <source>
        <dbReference type="EMBL" id="KAJ6229494.1"/>
    </source>
</evidence>
<dbReference type="InterPro" id="IPR051718">
    <property type="entry name" value="ARF_GTPase-activating"/>
</dbReference>
<dbReference type="PROSITE" id="PS50115">
    <property type="entry name" value="ARFGAP"/>
    <property type="match status" value="1"/>
</dbReference>
<dbReference type="InterPro" id="IPR038508">
    <property type="entry name" value="ArfGAP_dom_sf"/>
</dbReference>
<evidence type="ECO:0000256" key="2">
    <source>
        <dbReference type="SAM" id="MobiDB-lite"/>
    </source>
</evidence>
<dbReference type="PANTHER" id="PTHR45705:SF1">
    <property type="entry name" value="FI20236P1"/>
    <property type="match status" value="1"/>
</dbReference>
<feature type="region of interest" description="Disordered" evidence="2">
    <location>
        <begin position="130"/>
        <end position="155"/>
    </location>
</feature>
<gene>
    <name evidence="4" type="ORF">M0813_07723</name>
</gene>
<evidence type="ECO:0000256" key="1">
    <source>
        <dbReference type="PROSITE-ProRule" id="PRU00288"/>
    </source>
</evidence>
<evidence type="ECO:0000259" key="3">
    <source>
        <dbReference type="PROSITE" id="PS50115"/>
    </source>
</evidence>
<organism evidence="4 5">
    <name type="scientific">Anaeramoeba flamelloides</name>
    <dbReference type="NCBI Taxonomy" id="1746091"/>
    <lineage>
        <taxon>Eukaryota</taxon>
        <taxon>Metamonada</taxon>
        <taxon>Anaeramoebidae</taxon>
        <taxon>Anaeramoeba</taxon>
    </lineage>
</organism>
<keyword evidence="5" id="KW-1185">Reference proteome</keyword>
<dbReference type="Pfam" id="PF01412">
    <property type="entry name" value="ArfGap"/>
    <property type="match status" value="1"/>
</dbReference>
<reference evidence="4" key="1">
    <citation type="submission" date="2022-08" db="EMBL/GenBank/DDBJ databases">
        <title>Novel sulfate-reducing endosymbionts in the free-living metamonad Anaeramoeba.</title>
        <authorList>
            <person name="Jerlstrom-Hultqvist J."/>
            <person name="Cepicka I."/>
            <person name="Gallot-Lavallee L."/>
            <person name="Salas-Leiva D."/>
            <person name="Curtis B.A."/>
            <person name="Zahonova K."/>
            <person name="Pipaliya S."/>
            <person name="Dacks J."/>
            <person name="Roger A.J."/>
        </authorList>
    </citation>
    <scope>NUCLEOTIDE SEQUENCE</scope>
    <source>
        <strain evidence="4">Schooner1</strain>
    </source>
</reference>
<keyword evidence="1" id="KW-0862">Zinc</keyword>
<dbReference type="SMART" id="SM00105">
    <property type="entry name" value="ArfGap"/>
    <property type="match status" value="1"/>
</dbReference>